<dbReference type="EMBL" id="BAAARW010000001">
    <property type="protein sequence ID" value="GAA2398734.1"/>
    <property type="molecule type" value="Genomic_DNA"/>
</dbReference>
<proteinExistence type="predicted"/>
<name>A0ABN3IBM9_9ACTN</name>
<accession>A0ABN3IBM9</accession>
<keyword evidence="2" id="KW-1185">Reference proteome</keyword>
<dbReference type="Proteomes" id="UP001501231">
    <property type="component" value="Unassembled WGS sequence"/>
</dbReference>
<comment type="caution">
    <text evidence="1">The sequence shown here is derived from an EMBL/GenBank/DDBJ whole genome shotgun (WGS) entry which is preliminary data.</text>
</comment>
<sequence>MRLTQGVCGDDPVVQVDLGQYRRGDGGLFGSGVQDLGLGHHHQDDRFRA</sequence>
<protein>
    <submittedName>
        <fullName evidence="1">Uncharacterized protein</fullName>
    </submittedName>
</protein>
<gene>
    <name evidence="1" type="ORF">GCM10010191_01880</name>
</gene>
<reference evidence="1 2" key="1">
    <citation type="journal article" date="2019" name="Int. J. Syst. Evol. Microbiol.">
        <title>The Global Catalogue of Microorganisms (GCM) 10K type strain sequencing project: providing services to taxonomists for standard genome sequencing and annotation.</title>
        <authorList>
            <consortium name="The Broad Institute Genomics Platform"/>
            <consortium name="The Broad Institute Genome Sequencing Center for Infectious Disease"/>
            <person name="Wu L."/>
            <person name="Ma J."/>
        </authorList>
    </citation>
    <scope>NUCLEOTIDE SEQUENCE [LARGE SCALE GENOMIC DNA]</scope>
    <source>
        <strain evidence="1 2">JCM 3325</strain>
    </source>
</reference>
<evidence type="ECO:0000313" key="2">
    <source>
        <dbReference type="Proteomes" id="UP001501231"/>
    </source>
</evidence>
<evidence type="ECO:0000313" key="1">
    <source>
        <dbReference type="EMBL" id="GAA2398734.1"/>
    </source>
</evidence>
<organism evidence="1 2">
    <name type="scientific">Actinomadura vinacea</name>
    <dbReference type="NCBI Taxonomy" id="115336"/>
    <lineage>
        <taxon>Bacteria</taxon>
        <taxon>Bacillati</taxon>
        <taxon>Actinomycetota</taxon>
        <taxon>Actinomycetes</taxon>
        <taxon>Streptosporangiales</taxon>
        <taxon>Thermomonosporaceae</taxon>
        <taxon>Actinomadura</taxon>
    </lineage>
</organism>